<accession>A0AC60P7F6</accession>
<comment type="caution">
    <text evidence="1">The sequence shown here is derived from an EMBL/GenBank/DDBJ whole genome shotgun (WGS) entry which is preliminary data.</text>
</comment>
<gene>
    <name evidence="1" type="ORF">HPB47_007477</name>
</gene>
<dbReference type="EMBL" id="JABSTQ010011079">
    <property type="protein sequence ID" value="KAG0415365.1"/>
    <property type="molecule type" value="Genomic_DNA"/>
</dbReference>
<evidence type="ECO:0000313" key="1">
    <source>
        <dbReference type="EMBL" id="KAG0415365.1"/>
    </source>
</evidence>
<protein>
    <submittedName>
        <fullName evidence="1">Uncharacterized protein</fullName>
    </submittedName>
</protein>
<reference evidence="1 2" key="1">
    <citation type="journal article" date="2020" name="Cell">
        <title>Large-Scale Comparative Analyses of Tick Genomes Elucidate Their Genetic Diversity and Vector Capacities.</title>
        <authorList>
            <consortium name="Tick Genome and Microbiome Consortium (TIGMIC)"/>
            <person name="Jia N."/>
            <person name="Wang J."/>
            <person name="Shi W."/>
            <person name="Du L."/>
            <person name="Sun Y."/>
            <person name="Zhan W."/>
            <person name="Jiang J.F."/>
            <person name="Wang Q."/>
            <person name="Zhang B."/>
            <person name="Ji P."/>
            <person name="Bell-Sakyi L."/>
            <person name="Cui X.M."/>
            <person name="Yuan T.T."/>
            <person name="Jiang B.G."/>
            <person name="Yang W.F."/>
            <person name="Lam T.T."/>
            <person name="Chang Q.C."/>
            <person name="Ding S.J."/>
            <person name="Wang X.J."/>
            <person name="Zhu J.G."/>
            <person name="Ruan X.D."/>
            <person name="Zhao L."/>
            <person name="Wei J.T."/>
            <person name="Ye R.Z."/>
            <person name="Que T.C."/>
            <person name="Du C.H."/>
            <person name="Zhou Y.H."/>
            <person name="Cheng J.X."/>
            <person name="Dai P.F."/>
            <person name="Guo W.B."/>
            <person name="Han X.H."/>
            <person name="Huang E.J."/>
            <person name="Li L.F."/>
            <person name="Wei W."/>
            <person name="Gao Y.C."/>
            <person name="Liu J.Z."/>
            <person name="Shao H.Z."/>
            <person name="Wang X."/>
            <person name="Wang C.C."/>
            <person name="Yang T.C."/>
            <person name="Huo Q.B."/>
            <person name="Li W."/>
            <person name="Chen H.Y."/>
            <person name="Chen S.E."/>
            <person name="Zhou L.G."/>
            <person name="Ni X.B."/>
            <person name="Tian J.H."/>
            <person name="Sheng Y."/>
            <person name="Liu T."/>
            <person name="Pan Y.S."/>
            <person name="Xia L.Y."/>
            <person name="Li J."/>
            <person name="Zhao F."/>
            <person name="Cao W.C."/>
        </authorList>
    </citation>
    <scope>NUCLEOTIDE SEQUENCE [LARGE SCALE GENOMIC DNA]</scope>
    <source>
        <strain evidence="1">Iper-2018</strain>
    </source>
</reference>
<dbReference type="Proteomes" id="UP000805193">
    <property type="component" value="Unassembled WGS sequence"/>
</dbReference>
<name>A0AC60P7F6_IXOPE</name>
<evidence type="ECO:0000313" key="2">
    <source>
        <dbReference type="Proteomes" id="UP000805193"/>
    </source>
</evidence>
<organism evidence="1 2">
    <name type="scientific">Ixodes persulcatus</name>
    <name type="common">Taiga tick</name>
    <dbReference type="NCBI Taxonomy" id="34615"/>
    <lineage>
        <taxon>Eukaryota</taxon>
        <taxon>Metazoa</taxon>
        <taxon>Ecdysozoa</taxon>
        <taxon>Arthropoda</taxon>
        <taxon>Chelicerata</taxon>
        <taxon>Arachnida</taxon>
        <taxon>Acari</taxon>
        <taxon>Parasitiformes</taxon>
        <taxon>Ixodida</taxon>
        <taxon>Ixodoidea</taxon>
        <taxon>Ixodidae</taxon>
        <taxon>Ixodinae</taxon>
        <taxon>Ixodes</taxon>
    </lineage>
</organism>
<proteinExistence type="predicted"/>
<sequence length="532" mass="59946">MPRLRLEIPKYAGYADTKSVADFLLELRDYQEASGISEVALLARVLPAALTGSAAHWRRRQQSFLNFDDFAERFRSEFLPPDYAERIRDELRARTQHRDESLVEFVRVLQTLYDRAEPSASPAERVARAIRQSHPQFHPYLRGRSFSYLDAMARAASQIQADIMAELNYRPPPQPEDSLEPSCACSGRTPYRGAADGRAQYSRDHPGMVPRALDPHAYALTQDAHSLPGGRALVQRLGAPQLETQYEARRWITDQDRTNYTAAMPRRLQPSQTSEQIPCGMLLATNKHRSAPRSSTPLHQPTAAEMAPNPPGGVFGTSPAGLRWSFPQKLPVFFYSLPVGKRAMPPDRPWSRPRHPPPRRSSYHRSRSPGSRSLGHRPPPQHPRRRTRTHEAATWCIMEHHSLVGFASRLRWDRQPQVPQGLAPADVPAPFQGRTLNERCAEDTQSTYTDEERAGLCALCHVPMIAGESHLHGALHTERRQRQENNASAATRPLTSADVEAALIVVSRSYPERLRAPNQAAHAHEDVIIHEF</sequence>
<keyword evidence="2" id="KW-1185">Reference proteome</keyword>